<sequence length="281" mass="31291">MQSDQPSTKVTILENGEEVRTEEIQKKEQGNHLIYLGGTTIPYVWQGEERIEYEGKEGTHMVNGKVYGVELAKVPFEEITSPEDVKGVAIKSEHFKYLPHFPNLLTVSLVEVDPNQMHYLAELSKVIVLDFGMKGDLTDEGLSHLISLTEVRAFNLLKTPITDTGLAHLSNMKKLETLWLQGTNITGAGLVHLTGIENLSTLGLGDTDIQDSDLAYLKDLQNISALSLINTPLTDEAVEHLIELKKLEYLDIRSTNISEKGIQKLKYILPGCKIQFDSSTT</sequence>
<organism evidence="1 2">
    <name type="scientific">candidate division WOR-3 bacterium</name>
    <dbReference type="NCBI Taxonomy" id="2052148"/>
    <lineage>
        <taxon>Bacteria</taxon>
        <taxon>Bacteria division WOR-3</taxon>
    </lineage>
</organism>
<protein>
    <recommendedName>
        <fullName evidence="3">Leucine-rich repeat domain-containing protein</fullName>
    </recommendedName>
</protein>
<comment type="caution">
    <text evidence="1">The sequence shown here is derived from an EMBL/GenBank/DDBJ whole genome shotgun (WGS) entry which is preliminary data.</text>
</comment>
<dbReference type="Gene3D" id="3.80.10.10">
    <property type="entry name" value="Ribonuclease Inhibitor"/>
    <property type="match status" value="2"/>
</dbReference>
<accession>A0A9D5QDA9</accession>
<dbReference type="SUPFAM" id="SSF52047">
    <property type="entry name" value="RNI-like"/>
    <property type="match status" value="1"/>
</dbReference>
<proteinExistence type="predicted"/>
<dbReference type="EMBL" id="WJKJ01000336">
    <property type="protein sequence ID" value="MBD3365563.1"/>
    <property type="molecule type" value="Genomic_DNA"/>
</dbReference>
<dbReference type="Pfam" id="PF13516">
    <property type="entry name" value="LRR_6"/>
    <property type="match status" value="1"/>
</dbReference>
<reference evidence="1" key="1">
    <citation type="submission" date="2019-11" db="EMBL/GenBank/DDBJ databases">
        <title>Microbial mats filling the niche in hypersaline microbial mats.</title>
        <authorList>
            <person name="Wong H.L."/>
            <person name="Macleod F.I."/>
            <person name="White R.A. III"/>
            <person name="Burns B.P."/>
        </authorList>
    </citation>
    <scope>NUCLEOTIDE SEQUENCE</scope>
    <source>
        <strain evidence="1">Bin_327</strain>
    </source>
</reference>
<dbReference type="GO" id="GO:0019005">
    <property type="term" value="C:SCF ubiquitin ligase complex"/>
    <property type="evidence" value="ECO:0007669"/>
    <property type="project" value="TreeGrafter"/>
</dbReference>
<dbReference type="Proteomes" id="UP000630660">
    <property type="component" value="Unassembled WGS sequence"/>
</dbReference>
<dbReference type="GO" id="GO:0031146">
    <property type="term" value="P:SCF-dependent proteasomal ubiquitin-dependent protein catabolic process"/>
    <property type="evidence" value="ECO:0007669"/>
    <property type="project" value="TreeGrafter"/>
</dbReference>
<dbReference type="PANTHER" id="PTHR13318">
    <property type="entry name" value="PARTNER OF PAIRED, ISOFORM B-RELATED"/>
    <property type="match status" value="1"/>
</dbReference>
<dbReference type="InterPro" id="IPR001611">
    <property type="entry name" value="Leu-rich_rpt"/>
</dbReference>
<gene>
    <name evidence="1" type="ORF">GF359_10160</name>
</gene>
<evidence type="ECO:0000313" key="1">
    <source>
        <dbReference type="EMBL" id="MBD3365563.1"/>
    </source>
</evidence>
<evidence type="ECO:0008006" key="3">
    <source>
        <dbReference type="Google" id="ProtNLM"/>
    </source>
</evidence>
<evidence type="ECO:0000313" key="2">
    <source>
        <dbReference type="Proteomes" id="UP000630660"/>
    </source>
</evidence>
<dbReference type="InterPro" id="IPR032675">
    <property type="entry name" value="LRR_dom_sf"/>
</dbReference>
<name>A0A9D5QDA9_UNCW3</name>
<dbReference type="AlphaFoldDB" id="A0A9D5QDA9"/>